<evidence type="ECO:0000313" key="2">
    <source>
        <dbReference type="EMBL" id="MCP3425809.1"/>
    </source>
</evidence>
<keyword evidence="1" id="KW-1133">Transmembrane helix</keyword>
<comment type="caution">
    <text evidence="2">The sequence shown here is derived from an EMBL/GenBank/DDBJ whole genome shotgun (WGS) entry which is preliminary data.</text>
</comment>
<dbReference type="Proteomes" id="UP001139502">
    <property type="component" value="Unassembled WGS sequence"/>
</dbReference>
<dbReference type="AlphaFoldDB" id="A0A9X2HEK3"/>
<feature type="transmembrane region" description="Helical" evidence="1">
    <location>
        <begin position="131"/>
        <end position="156"/>
    </location>
</feature>
<reference evidence="2" key="1">
    <citation type="submission" date="2022-06" db="EMBL/GenBank/DDBJ databases">
        <title>Rothia sp. isolated from sandalwood seedling.</title>
        <authorList>
            <person name="Tuikhar N."/>
            <person name="Kirdat K."/>
            <person name="Thorat V."/>
            <person name="Swetha P."/>
            <person name="Padma S."/>
            <person name="Sundararaj R."/>
            <person name="Yadav A."/>
        </authorList>
    </citation>
    <scope>NUCLEOTIDE SEQUENCE</scope>
    <source>
        <strain evidence="2">AR01</strain>
    </source>
</reference>
<dbReference type="EMBL" id="JANAFB010000014">
    <property type="protein sequence ID" value="MCP3425809.1"/>
    <property type="molecule type" value="Genomic_DNA"/>
</dbReference>
<keyword evidence="1" id="KW-0472">Membrane</keyword>
<accession>A0A9X2HEK3</accession>
<dbReference type="RefSeq" id="WP_254166183.1">
    <property type="nucleotide sequence ID" value="NZ_JANAFB010000014.1"/>
</dbReference>
<feature type="transmembrane region" description="Helical" evidence="1">
    <location>
        <begin position="98"/>
        <end position="119"/>
    </location>
</feature>
<feature type="transmembrane region" description="Helical" evidence="1">
    <location>
        <begin position="241"/>
        <end position="261"/>
    </location>
</feature>
<gene>
    <name evidence="2" type="ORF">NBM05_07260</name>
</gene>
<keyword evidence="1" id="KW-0812">Transmembrane</keyword>
<keyword evidence="3" id="KW-1185">Reference proteome</keyword>
<organism evidence="2 3">
    <name type="scientific">Rothia santali</name>
    <dbReference type="NCBI Taxonomy" id="2949643"/>
    <lineage>
        <taxon>Bacteria</taxon>
        <taxon>Bacillati</taxon>
        <taxon>Actinomycetota</taxon>
        <taxon>Actinomycetes</taxon>
        <taxon>Micrococcales</taxon>
        <taxon>Micrococcaceae</taxon>
        <taxon>Rothia</taxon>
    </lineage>
</organism>
<feature type="transmembrane region" description="Helical" evidence="1">
    <location>
        <begin position="168"/>
        <end position="192"/>
    </location>
</feature>
<feature type="transmembrane region" description="Helical" evidence="1">
    <location>
        <begin position="55"/>
        <end position="78"/>
    </location>
</feature>
<protein>
    <submittedName>
        <fullName evidence="2">Uncharacterized protein</fullName>
    </submittedName>
</protein>
<feature type="transmembrane region" description="Helical" evidence="1">
    <location>
        <begin position="12"/>
        <end position="35"/>
    </location>
</feature>
<name>A0A9X2HEK3_9MICC</name>
<sequence length="270" mass="28136">MPTLSSTPLRRLGPWTALFKHTPLYWAGLLVVWGSATVDRLAQDIAGAPSTLHEALPLIQTISWLVLVAYSGFLVLLWPRAESFPDLPSGLPHRLVRAVPPTVMTVVFLTVIQAGVVLIEHLAGSVGPERPLVAATVYGLEAASGAAAFCALMVAAASLASRIRSRALYVLLGWAGYLAVTAVQSLVTTLVISPGGGRFWNGISADGSGINVYLNAIPLLFPSSVPGRDALSTGAPEMLSVAINLVVTAACVAIAVSRAAAERAEERPAG</sequence>
<evidence type="ECO:0000313" key="3">
    <source>
        <dbReference type="Proteomes" id="UP001139502"/>
    </source>
</evidence>
<proteinExistence type="predicted"/>
<evidence type="ECO:0000256" key="1">
    <source>
        <dbReference type="SAM" id="Phobius"/>
    </source>
</evidence>